<evidence type="ECO:0000256" key="7">
    <source>
        <dbReference type="SAM" id="SignalP"/>
    </source>
</evidence>
<protein>
    <recommendedName>
        <fullName evidence="3">Chloride channel CLIC-like protein 1</fullName>
    </recommendedName>
</protein>
<evidence type="ECO:0000256" key="3">
    <source>
        <dbReference type="ARBA" id="ARBA00015571"/>
    </source>
</evidence>
<sequence>MLWLFLLSCSLVLSNSGQTVNGEWLDPFDMLNYEARTKTMKNSEVGQRGMFVKSNFFETTYFF</sequence>
<dbReference type="Pfam" id="PF05934">
    <property type="entry name" value="MCLC"/>
    <property type="match status" value="1"/>
</dbReference>
<evidence type="ECO:0000256" key="5">
    <source>
        <dbReference type="ARBA" id="ARBA00022989"/>
    </source>
</evidence>
<dbReference type="GO" id="GO:0016020">
    <property type="term" value="C:membrane"/>
    <property type="evidence" value="ECO:0007669"/>
    <property type="project" value="UniProtKB-SubCell"/>
</dbReference>
<dbReference type="InterPro" id="IPR009231">
    <property type="entry name" value="Chloride_chnl_CLIC-like"/>
</dbReference>
<organism evidence="8">
    <name type="scientific">Oryzias latipes</name>
    <name type="common">Japanese rice fish</name>
    <name type="synonym">Japanese killifish</name>
    <dbReference type="NCBI Taxonomy" id="8090"/>
    <lineage>
        <taxon>Eukaryota</taxon>
        <taxon>Metazoa</taxon>
        <taxon>Chordata</taxon>
        <taxon>Craniata</taxon>
        <taxon>Vertebrata</taxon>
        <taxon>Euteleostomi</taxon>
        <taxon>Actinopterygii</taxon>
        <taxon>Neopterygii</taxon>
        <taxon>Teleostei</taxon>
        <taxon>Neoteleostei</taxon>
        <taxon>Acanthomorphata</taxon>
        <taxon>Ovalentaria</taxon>
        <taxon>Atherinomorphae</taxon>
        <taxon>Beloniformes</taxon>
        <taxon>Adrianichthyidae</taxon>
        <taxon>Oryziinae</taxon>
        <taxon>Oryzias</taxon>
    </lineage>
</organism>
<dbReference type="AlphaFoldDB" id="A0A286P9Y4"/>
<keyword evidence="5" id="KW-1133">Transmembrane helix</keyword>
<keyword evidence="6" id="KW-0472">Membrane</keyword>
<comment type="similarity">
    <text evidence="2">Belongs to the chloride channel MCLC family.</text>
</comment>
<proteinExistence type="inferred from homology"/>
<evidence type="ECO:0000313" key="8">
    <source>
        <dbReference type="EMBL" id="BBA49245.1"/>
    </source>
</evidence>
<feature type="chain" id="PRO_5013330025" description="Chloride channel CLIC-like protein 1" evidence="7">
    <location>
        <begin position="18"/>
        <end position="63"/>
    </location>
</feature>
<keyword evidence="4" id="KW-0812">Transmembrane</keyword>
<name>A0A286P9Y4_ORYLA</name>
<evidence type="ECO:0000256" key="4">
    <source>
        <dbReference type="ARBA" id="ARBA00022692"/>
    </source>
</evidence>
<feature type="signal peptide" evidence="7">
    <location>
        <begin position="1"/>
        <end position="17"/>
    </location>
</feature>
<accession>A0A286P9Y4</accession>
<dbReference type="EMBL" id="LC199500">
    <property type="protein sequence ID" value="BBA49245.1"/>
    <property type="molecule type" value="Genomic_DNA"/>
</dbReference>
<gene>
    <name evidence="8" type="primary">ORF89</name>
</gene>
<evidence type="ECO:0000256" key="6">
    <source>
        <dbReference type="ARBA" id="ARBA00023136"/>
    </source>
</evidence>
<reference evidence="8" key="1">
    <citation type="journal article" date="2017" name="Nat. Commun.">
        <title>Complete fusion of a transposon and herpesvirus created the Teratorn mobile element in medaka fish.</title>
        <authorList>
            <person name="Inoue Y."/>
            <person name="Saga T."/>
            <person name="Aikawa T."/>
            <person name="Kumagai M."/>
            <person name="Shimada A."/>
            <person name="Kawaguchi Y."/>
            <person name="Naruse K."/>
            <person name="Morishita S."/>
            <person name="Koga A."/>
            <person name="Takeda H."/>
        </authorList>
    </citation>
    <scope>NUCLEOTIDE SEQUENCE</scope>
</reference>
<evidence type="ECO:0000256" key="1">
    <source>
        <dbReference type="ARBA" id="ARBA00004141"/>
    </source>
</evidence>
<keyword evidence="7" id="KW-0732">Signal</keyword>
<comment type="subcellular location">
    <subcellularLocation>
        <location evidence="1">Membrane</location>
        <topology evidence="1">Multi-pass membrane protein</topology>
    </subcellularLocation>
</comment>
<evidence type="ECO:0000256" key="2">
    <source>
        <dbReference type="ARBA" id="ARBA00005944"/>
    </source>
</evidence>